<keyword evidence="1" id="KW-0472">Membrane</keyword>
<protein>
    <submittedName>
        <fullName evidence="2">Uncharacterized protein</fullName>
    </submittedName>
</protein>
<name>W1PAI5_AMBTC</name>
<accession>W1PAI5</accession>
<keyword evidence="1" id="KW-1133">Transmembrane helix</keyword>
<dbReference type="HOGENOM" id="CLU_1962545_0_0_1"/>
<sequence>MVKVEILNAMKIEYTGSIVMVEEAIGIGELNWNPTPMSKRARQNEAQRLVADLLFNQLATGLLGVTRVAKLSSSGVSDVWRFWGLGAMALCFAPSPGASGGLLIVWDPLVLAGTILFASFRILYARSS</sequence>
<feature type="transmembrane region" description="Helical" evidence="1">
    <location>
        <begin position="79"/>
        <end position="97"/>
    </location>
</feature>
<gene>
    <name evidence="2" type="ORF">AMTR_s00076p00112190</name>
</gene>
<dbReference type="AlphaFoldDB" id="W1PAI5"/>
<evidence type="ECO:0000313" key="2">
    <source>
        <dbReference type="EMBL" id="ERN04669.1"/>
    </source>
</evidence>
<dbReference type="Proteomes" id="UP000017836">
    <property type="component" value="Unassembled WGS sequence"/>
</dbReference>
<keyword evidence="3" id="KW-1185">Reference proteome</keyword>
<organism evidence="2 3">
    <name type="scientific">Amborella trichopoda</name>
    <dbReference type="NCBI Taxonomy" id="13333"/>
    <lineage>
        <taxon>Eukaryota</taxon>
        <taxon>Viridiplantae</taxon>
        <taxon>Streptophyta</taxon>
        <taxon>Embryophyta</taxon>
        <taxon>Tracheophyta</taxon>
        <taxon>Spermatophyta</taxon>
        <taxon>Magnoliopsida</taxon>
        <taxon>Amborellales</taxon>
        <taxon>Amborellaceae</taxon>
        <taxon>Amborella</taxon>
    </lineage>
</organism>
<proteinExistence type="predicted"/>
<keyword evidence="1" id="KW-0812">Transmembrane</keyword>
<evidence type="ECO:0000256" key="1">
    <source>
        <dbReference type="SAM" id="Phobius"/>
    </source>
</evidence>
<reference evidence="3" key="1">
    <citation type="journal article" date="2013" name="Science">
        <title>The Amborella genome and the evolution of flowering plants.</title>
        <authorList>
            <consortium name="Amborella Genome Project"/>
        </authorList>
    </citation>
    <scope>NUCLEOTIDE SEQUENCE [LARGE SCALE GENOMIC DNA]</scope>
</reference>
<dbReference type="EMBL" id="KI394182">
    <property type="protein sequence ID" value="ERN04669.1"/>
    <property type="molecule type" value="Genomic_DNA"/>
</dbReference>
<evidence type="ECO:0000313" key="3">
    <source>
        <dbReference type="Proteomes" id="UP000017836"/>
    </source>
</evidence>
<dbReference type="Gramene" id="ERN04669">
    <property type="protein sequence ID" value="ERN04669"/>
    <property type="gene ID" value="AMTR_s00076p00112190"/>
</dbReference>
<feature type="transmembrane region" description="Helical" evidence="1">
    <location>
        <begin position="103"/>
        <end position="124"/>
    </location>
</feature>